<feature type="region of interest" description="Disordered" evidence="1">
    <location>
        <begin position="1"/>
        <end position="20"/>
    </location>
</feature>
<organism evidence="2 3">
    <name type="scientific">Pseudaquabacterium terrae</name>
    <dbReference type="NCBI Taxonomy" id="2732868"/>
    <lineage>
        <taxon>Bacteria</taxon>
        <taxon>Pseudomonadati</taxon>
        <taxon>Pseudomonadota</taxon>
        <taxon>Betaproteobacteria</taxon>
        <taxon>Burkholderiales</taxon>
        <taxon>Sphaerotilaceae</taxon>
        <taxon>Pseudaquabacterium</taxon>
    </lineage>
</organism>
<name>A0ABX2EBQ2_9BURK</name>
<evidence type="ECO:0000313" key="2">
    <source>
        <dbReference type="EMBL" id="NRF66576.1"/>
    </source>
</evidence>
<dbReference type="RefSeq" id="WP_173121699.1">
    <property type="nucleotide sequence ID" value="NZ_JABRWJ010000002.1"/>
</dbReference>
<gene>
    <name evidence="2" type="ORF">HLB44_06240</name>
</gene>
<accession>A0ABX2EBQ2</accession>
<keyword evidence="3" id="KW-1185">Reference proteome</keyword>
<evidence type="ECO:0000256" key="1">
    <source>
        <dbReference type="SAM" id="MobiDB-lite"/>
    </source>
</evidence>
<reference evidence="2 3" key="1">
    <citation type="submission" date="2020-05" db="EMBL/GenBank/DDBJ databases">
        <title>Aquincola sp. isolate from soil.</title>
        <authorList>
            <person name="Han J."/>
            <person name="Kim D.-U."/>
        </authorList>
    </citation>
    <scope>NUCLEOTIDE SEQUENCE [LARGE SCALE GENOMIC DNA]</scope>
    <source>
        <strain evidence="2 3">S2</strain>
    </source>
</reference>
<proteinExistence type="predicted"/>
<protein>
    <submittedName>
        <fullName evidence="2">Uncharacterized protein</fullName>
    </submittedName>
</protein>
<feature type="compositionally biased region" description="Low complexity" evidence="1">
    <location>
        <begin position="1"/>
        <end position="11"/>
    </location>
</feature>
<sequence length="61" mass="6541">MPEPTAVAAREVPPPAATELARDAQAQLALTELFPHLRSAADLELRDLFVSLRLAPHARAG</sequence>
<comment type="caution">
    <text evidence="2">The sequence shown here is derived from an EMBL/GenBank/DDBJ whole genome shotgun (WGS) entry which is preliminary data.</text>
</comment>
<evidence type="ECO:0000313" key="3">
    <source>
        <dbReference type="Proteomes" id="UP000737171"/>
    </source>
</evidence>
<dbReference type="Proteomes" id="UP000737171">
    <property type="component" value="Unassembled WGS sequence"/>
</dbReference>
<dbReference type="EMBL" id="JABRWJ010000002">
    <property type="protein sequence ID" value="NRF66576.1"/>
    <property type="molecule type" value="Genomic_DNA"/>
</dbReference>